<dbReference type="GO" id="GO:0004888">
    <property type="term" value="F:transmembrane signaling receptor activity"/>
    <property type="evidence" value="ECO:0007669"/>
    <property type="project" value="InterPro"/>
</dbReference>
<sequence length="542" mass="57034">MLKNMRIATRLMLGFGVVSLMLLIVLAMGVGSLSNLKGGLAEASQASKRAKLASDLNSSLLRVAVATRTAVGDMSETAIVGNLARLQEARTELDKAEAEYLKLDAALQSDEEKKLFADIRKDKAAMSPLILKVGDLVKSYLHGVAAETYEKEISPLSKNAQASLAKLTALQNKQIATADEHASSTYNAALTGLLLVSVLAIAVSVGLGFWVTRSVTGPLQLAVNTTRRVADGDLTVRIGQVGNDETGQLLKALQHMVERLSGAVGSVRGGTEQVKSAAEDLSLSARDLLGSVHRQSEAATATASAIEQVTVSISSVADAANELRNLSGQSLEATHRGSDKLAHLVNQMNSVQNAVREIASSVQAFVGSTQSITSMTKQVRDIADQTNLLALNAAIEAARAGEQGRGFAVVADEVRKLAEKSSQSAVKIDEITQSLSSQSAAVVQVIERGKVSLAASEQAVTSVSEALEESRSAVEQANRGVDDIANSVREQKVASSEIARNMEQVTQMADQSSATVDAAAEKAQQMEQAALQMAASVQTFKL</sequence>
<keyword evidence="5" id="KW-0175">Coiled coil</keyword>
<accession>A0A847S884</accession>
<dbReference type="GO" id="GO:0006935">
    <property type="term" value="P:chemotaxis"/>
    <property type="evidence" value="ECO:0007669"/>
    <property type="project" value="InterPro"/>
</dbReference>
<gene>
    <name evidence="8" type="ORF">HF682_12465</name>
</gene>
<dbReference type="GO" id="GO:0016020">
    <property type="term" value="C:membrane"/>
    <property type="evidence" value="ECO:0007669"/>
    <property type="project" value="UniProtKB-SubCell"/>
</dbReference>
<dbReference type="Proteomes" id="UP000587991">
    <property type="component" value="Unassembled WGS sequence"/>
</dbReference>
<organism evidence="8 9">
    <name type="scientific">Leeia aquatica</name>
    <dbReference type="NCBI Taxonomy" id="2725557"/>
    <lineage>
        <taxon>Bacteria</taxon>
        <taxon>Pseudomonadati</taxon>
        <taxon>Pseudomonadota</taxon>
        <taxon>Betaproteobacteria</taxon>
        <taxon>Neisseriales</taxon>
        <taxon>Leeiaceae</taxon>
        <taxon>Leeia</taxon>
    </lineage>
</organism>
<comment type="subcellular location">
    <subcellularLocation>
        <location evidence="1">Membrane</location>
    </subcellularLocation>
</comment>
<comment type="caution">
    <text evidence="8">The sequence shown here is derived from an EMBL/GenBank/DDBJ whole genome shotgun (WGS) entry which is preliminary data.</text>
</comment>
<dbReference type="CDD" id="cd19411">
    <property type="entry name" value="MCP2201-like_sensor"/>
    <property type="match status" value="1"/>
</dbReference>
<dbReference type="InterPro" id="IPR004089">
    <property type="entry name" value="MCPsignal_dom"/>
</dbReference>
<dbReference type="SMART" id="SM00304">
    <property type="entry name" value="HAMP"/>
    <property type="match status" value="1"/>
</dbReference>
<feature type="coiled-coil region" evidence="5">
    <location>
        <begin position="79"/>
        <end position="113"/>
    </location>
</feature>
<evidence type="ECO:0000256" key="2">
    <source>
        <dbReference type="ARBA" id="ARBA00023224"/>
    </source>
</evidence>
<dbReference type="Pfam" id="PF00015">
    <property type="entry name" value="MCPsignal"/>
    <property type="match status" value="1"/>
</dbReference>
<dbReference type="CDD" id="cd06225">
    <property type="entry name" value="HAMP"/>
    <property type="match status" value="1"/>
</dbReference>
<protein>
    <submittedName>
        <fullName evidence="8">Methyl-accepting chemotaxis protein</fullName>
    </submittedName>
</protein>
<dbReference type="EMBL" id="JABAIM010000002">
    <property type="protein sequence ID" value="NLR75973.1"/>
    <property type="molecule type" value="Genomic_DNA"/>
</dbReference>
<reference evidence="8 9" key="1">
    <citation type="submission" date="2020-04" db="EMBL/GenBank/DDBJ databases">
        <title>Draft genome of Leeia sp. IMCC25680.</title>
        <authorList>
            <person name="Song J."/>
            <person name="Cho J.-C."/>
        </authorList>
    </citation>
    <scope>NUCLEOTIDE SEQUENCE [LARGE SCALE GENOMIC DNA]</scope>
    <source>
        <strain evidence="8 9">IMCC25680</strain>
    </source>
</reference>
<dbReference type="PANTHER" id="PTHR32089">
    <property type="entry name" value="METHYL-ACCEPTING CHEMOTAXIS PROTEIN MCPB"/>
    <property type="match status" value="1"/>
</dbReference>
<evidence type="ECO:0000256" key="3">
    <source>
        <dbReference type="ARBA" id="ARBA00029447"/>
    </source>
</evidence>
<dbReference type="FunFam" id="1.10.287.950:FF:000001">
    <property type="entry name" value="Methyl-accepting chemotaxis sensory transducer"/>
    <property type="match status" value="1"/>
</dbReference>
<dbReference type="PROSITE" id="PS50111">
    <property type="entry name" value="CHEMOTAXIS_TRANSDUC_2"/>
    <property type="match status" value="1"/>
</dbReference>
<dbReference type="InterPro" id="IPR003660">
    <property type="entry name" value="HAMP_dom"/>
</dbReference>
<dbReference type="PANTHER" id="PTHR32089:SF112">
    <property type="entry name" value="LYSOZYME-LIKE PROTEIN-RELATED"/>
    <property type="match status" value="1"/>
</dbReference>
<evidence type="ECO:0000313" key="9">
    <source>
        <dbReference type="Proteomes" id="UP000587991"/>
    </source>
</evidence>
<dbReference type="SMART" id="SM00283">
    <property type="entry name" value="MA"/>
    <property type="match status" value="1"/>
</dbReference>
<evidence type="ECO:0000256" key="4">
    <source>
        <dbReference type="PROSITE-ProRule" id="PRU00284"/>
    </source>
</evidence>
<keyword evidence="2 4" id="KW-0807">Transducer</keyword>
<evidence type="ECO:0000256" key="1">
    <source>
        <dbReference type="ARBA" id="ARBA00004370"/>
    </source>
</evidence>
<dbReference type="Pfam" id="PF12729">
    <property type="entry name" value="4HB_MCP_1"/>
    <property type="match status" value="1"/>
</dbReference>
<dbReference type="GO" id="GO:0007165">
    <property type="term" value="P:signal transduction"/>
    <property type="evidence" value="ECO:0007669"/>
    <property type="project" value="UniProtKB-KW"/>
</dbReference>
<evidence type="ECO:0000259" key="7">
    <source>
        <dbReference type="PROSITE" id="PS50885"/>
    </source>
</evidence>
<evidence type="ECO:0000313" key="8">
    <source>
        <dbReference type="EMBL" id="NLR75973.1"/>
    </source>
</evidence>
<evidence type="ECO:0000259" key="6">
    <source>
        <dbReference type="PROSITE" id="PS50111"/>
    </source>
</evidence>
<name>A0A847S884_9NEIS</name>
<dbReference type="PROSITE" id="PS50885">
    <property type="entry name" value="HAMP"/>
    <property type="match status" value="1"/>
</dbReference>
<feature type="domain" description="Methyl-accepting transducer" evidence="6">
    <location>
        <begin position="270"/>
        <end position="506"/>
    </location>
</feature>
<dbReference type="InterPro" id="IPR004090">
    <property type="entry name" value="Chemotax_Me-accpt_rcpt"/>
</dbReference>
<evidence type="ECO:0000256" key="5">
    <source>
        <dbReference type="SAM" id="Coils"/>
    </source>
</evidence>
<dbReference type="Pfam" id="PF00672">
    <property type="entry name" value="HAMP"/>
    <property type="match status" value="1"/>
</dbReference>
<keyword evidence="9" id="KW-1185">Reference proteome</keyword>
<dbReference type="InterPro" id="IPR047347">
    <property type="entry name" value="YvaQ-like_sensor"/>
</dbReference>
<dbReference type="AlphaFoldDB" id="A0A847S884"/>
<proteinExistence type="inferred from homology"/>
<dbReference type="SUPFAM" id="SSF58104">
    <property type="entry name" value="Methyl-accepting chemotaxis protein (MCP) signaling domain"/>
    <property type="match status" value="1"/>
</dbReference>
<comment type="similarity">
    <text evidence="3">Belongs to the methyl-accepting chemotaxis (MCP) protein family.</text>
</comment>
<dbReference type="PRINTS" id="PR00260">
    <property type="entry name" value="CHEMTRNSDUCR"/>
</dbReference>
<feature type="domain" description="HAMP" evidence="7">
    <location>
        <begin position="213"/>
        <end position="265"/>
    </location>
</feature>
<dbReference type="Gene3D" id="1.10.287.950">
    <property type="entry name" value="Methyl-accepting chemotaxis protein"/>
    <property type="match status" value="1"/>
</dbReference>
<dbReference type="Gene3D" id="6.10.340.10">
    <property type="match status" value="1"/>
</dbReference>
<dbReference type="InterPro" id="IPR024478">
    <property type="entry name" value="HlyB_4HB_MCP"/>
</dbReference>
<dbReference type="RefSeq" id="WP_168877597.1">
    <property type="nucleotide sequence ID" value="NZ_JABAIM010000002.1"/>
</dbReference>